<dbReference type="Gene3D" id="3.40.50.720">
    <property type="entry name" value="NAD(P)-binding Rossmann-like Domain"/>
    <property type="match status" value="1"/>
</dbReference>
<evidence type="ECO:0000313" key="2">
    <source>
        <dbReference type="EMBL" id="EOO04207.1"/>
    </source>
</evidence>
<dbReference type="InterPro" id="IPR011032">
    <property type="entry name" value="GroES-like_sf"/>
</dbReference>
<dbReference type="PANTHER" id="PTHR43677:SF4">
    <property type="entry name" value="QUINONE OXIDOREDUCTASE-LIKE PROTEIN 2"/>
    <property type="match status" value="1"/>
</dbReference>
<gene>
    <name evidence="2" type="ORF">UCRPA7_288</name>
</gene>
<dbReference type="SUPFAM" id="SSF51735">
    <property type="entry name" value="NAD(P)-binding Rossmann-fold domains"/>
    <property type="match status" value="1"/>
</dbReference>
<proteinExistence type="predicted"/>
<keyword evidence="3" id="KW-1185">Reference proteome</keyword>
<dbReference type="eggNOG" id="KOG1198">
    <property type="taxonomic scope" value="Eukaryota"/>
</dbReference>
<feature type="domain" description="Enoyl reductase (ER)" evidence="1">
    <location>
        <begin position="14"/>
        <end position="332"/>
    </location>
</feature>
<dbReference type="GeneID" id="19323173"/>
<dbReference type="HOGENOM" id="CLU_026673_3_1_1"/>
<dbReference type="SUPFAM" id="SSF50129">
    <property type="entry name" value="GroES-like"/>
    <property type="match status" value="1"/>
</dbReference>
<reference evidence="3" key="1">
    <citation type="journal article" date="2013" name="Genome Announc.">
        <title>Draft genome sequence of the ascomycete Phaeoacremonium aleophilum strain UCR-PA7, a causal agent of the esca disease complex in grapevines.</title>
        <authorList>
            <person name="Blanco-Ulate B."/>
            <person name="Rolshausen P."/>
            <person name="Cantu D."/>
        </authorList>
    </citation>
    <scope>NUCLEOTIDE SEQUENCE [LARGE SCALE GENOMIC DNA]</scope>
    <source>
        <strain evidence="3">UCR-PA7</strain>
    </source>
</reference>
<dbReference type="InterPro" id="IPR013149">
    <property type="entry name" value="ADH-like_C"/>
</dbReference>
<dbReference type="RefSeq" id="XP_007911076.1">
    <property type="nucleotide sequence ID" value="XM_007912885.1"/>
</dbReference>
<dbReference type="InterPro" id="IPR013154">
    <property type="entry name" value="ADH-like_N"/>
</dbReference>
<dbReference type="OrthoDB" id="203908at2759"/>
<sequence>MSTTVRKVLISAFGDVDKVSVVSAEIPAPVANEVQVKVVYSGFSGADINMRLGRYPMQKAAPLTPGYCFTGRVHANGPRCSKFKVGDLVTAITMYDSEAELVNVPEKSLVAVPEGLNLQQVTALTLDWNTAYGMVTHAAKVSKGQRVFIHGMSGSVGYATLVLCQLQGAVVYGTASERNHAALRKLGATPFVYTNKDWMTAMRELGGAHVVFDPLGYESWDESYSVLCDKEHSTLVGFGQNLATFNGEAERSPMTPIFKLLLRNLTFCPYKKTVFYYIKPKSKQFEPDLRALLDLLAAGTISPSIKGVWDMENIKDAHQSWSKSSGIGAMVIRVAKED</sequence>
<dbReference type="Pfam" id="PF00107">
    <property type="entry name" value="ADH_zinc_N"/>
    <property type="match status" value="1"/>
</dbReference>
<dbReference type="GO" id="GO:0016491">
    <property type="term" value="F:oxidoreductase activity"/>
    <property type="evidence" value="ECO:0007669"/>
    <property type="project" value="InterPro"/>
</dbReference>
<protein>
    <submittedName>
        <fullName evidence="2">Putative zinc-binding dehydrogenase protein</fullName>
    </submittedName>
</protein>
<name>R8BXZ0_PHAM7</name>
<dbReference type="GO" id="GO:0005739">
    <property type="term" value="C:mitochondrion"/>
    <property type="evidence" value="ECO:0007669"/>
    <property type="project" value="TreeGrafter"/>
</dbReference>
<dbReference type="AlphaFoldDB" id="R8BXZ0"/>
<dbReference type="Pfam" id="PF08240">
    <property type="entry name" value="ADH_N"/>
    <property type="match status" value="1"/>
</dbReference>
<dbReference type="PANTHER" id="PTHR43677">
    <property type="entry name" value="SHORT-CHAIN DEHYDROGENASE/REDUCTASE"/>
    <property type="match status" value="1"/>
</dbReference>
<dbReference type="InterPro" id="IPR036291">
    <property type="entry name" value="NAD(P)-bd_dom_sf"/>
</dbReference>
<dbReference type="Proteomes" id="UP000014074">
    <property type="component" value="Unassembled WGS sequence"/>
</dbReference>
<dbReference type="EMBL" id="KB932793">
    <property type="protein sequence ID" value="EOO04207.1"/>
    <property type="molecule type" value="Genomic_DNA"/>
</dbReference>
<evidence type="ECO:0000313" key="3">
    <source>
        <dbReference type="Proteomes" id="UP000014074"/>
    </source>
</evidence>
<dbReference type="InterPro" id="IPR051397">
    <property type="entry name" value="Zn-ADH-like_protein"/>
</dbReference>
<dbReference type="KEGG" id="tmn:UCRPA7_288"/>
<dbReference type="Gene3D" id="3.90.180.10">
    <property type="entry name" value="Medium-chain alcohol dehydrogenases, catalytic domain"/>
    <property type="match status" value="1"/>
</dbReference>
<dbReference type="CDD" id="cd08273">
    <property type="entry name" value="MDR8"/>
    <property type="match status" value="1"/>
</dbReference>
<dbReference type="SMART" id="SM00829">
    <property type="entry name" value="PKS_ER"/>
    <property type="match status" value="1"/>
</dbReference>
<accession>R8BXZ0</accession>
<evidence type="ECO:0000259" key="1">
    <source>
        <dbReference type="SMART" id="SM00829"/>
    </source>
</evidence>
<organism evidence="2 3">
    <name type="scientific">Phaeoacremonium minimum (strain UCR-PA7)</name>
    <name type="common">Esca disease fungus</name>
    <name type="synonym">Togninia minima</name>
    <dbReference type="NCBI Taxonomy" id="1286976"/>
    <lineage>
        <taxon>Eukaryota</taxon>
        <taxon>Fungi</taxon>
        <taxon>Dikarya</taxon>
        <taxon>Ascomycota</taxon>
        <taxon>Pezizomycotina</taxon>
        <taxon>Sordariomycetes</taxon>
        <taxon>Sordariomycetidae</taxon>
        <taxon>Togniniales</taxon>
        <taxon>Togniniaceae</taxon>
        <taxon>Phaeoacremonium</taxon>
    </lineage>
</organism>
<dbReference type="InterPro" id="IPR020843">
    <property type="entry name" value="ER"/>
</dbReference>